<dbReference type="Gene3D" id="3.40.50.10600">
    <property type="entry name" value="SpoIIaa-like domains"/>
    <property type="match status" value="1"/>
</dbReference>
<dbReference type="GeneID" id="74302237"/>
<name>A0A5N5USG5_MYCPH</name>
<comment type="caution">
    <text evidence="1">The sequence shown here is derived from an EMBL/GenBank/DDBJ whole genome shotgun (WGS) entry which is preliminary data.</text>
</comment>
<dbReference type="InterPro" id="IPR036513">
    <property type="entry name" value="STAS_dom_sf"/>
</dbReference>
<dbReference type="EMBL" id="ANBP01000055">
    <property type="protein sequence ID" value="KAB7751439.1"/>
    <property type="molecule type" value="Genomic_DNA"/>
</dbReference>
<dbReference type="Proteomes" id="UP000325690">
    <property type="component" value="Unassembled WGS sequence"/>
</dbReference>
<gene>
    <name evidence="1" type="ORF">MPHL21000_24870</name>
</gene>
<dbReference type="AlphaFoldDB" id="A0A5N5USG5"/>
<evidence type="ECO:0000313" key="1">
    <source>
        <dbReference type="EMBL" id="KAB7751439.1"/>
    </source>
</evidence>
<organism evidence="1 2">
    <name type="scientific">Mycolicibacterium phlei DSM 43239 = CCUG 21000</name>
    <dbReference type="NCBI Taxonomy" id="1226750"/>
    <lineage>
        <taxon>Bacteria</taxon>
        <taxon>Bacillati</taxon>
        <taxon>Actinomycetota</taxon>
        <taxon>Actinomycetes</taxon>
        <taxon>Mycobacteriales</taxon>
        <taxon>Mycobacteriaceae</taxon>
        <taxon>Mycolicibacterium</taxon>
    </lineage>
</organism>
<dbReference type="Pfam" id="PF11964">
    <property type="entry name" value="SpoIIAA-like"/>
    <property type="match status" value="1"/>
</dbReference>
<evidence type="ECO:0008006" key="3">
    <source>
        <dbReference type="Google" id="ProtNLM"/>
    </source>
</evidence>
<reference evidence="1 2" key="1">
    <citation type="submission" date="2012-10" db="EMBL/GenBank/DDBJ databases">
        <title>The draft sequence of the Mycobacterium pheli genome.</title>
        <authorList>
            <person name="Pettersson B.M.F."/>
            <person name="Das S."/>
            <person name="Dasgupta S."/>
            <person name="Bhattacharya A."/>
            <person name="Kirsebom L.A."/>
        </authorList>
    </citation>
    <scope>NUCLEOTIDE SEQUENCE [LARGE SCALE GENOMIC DNA]</scope>
    <source>
        <strain evidence="1 2">CCUG 21000</strain>
    </source>
</reference>
<keyword evidence="2" id="KW-1185">Reference proteome</keyword>
<proteinExistence type="predicted"/>
<accession>A0A5N5USG5</accession>
<dbReference type="InterPro" id="IPR038396">
    <property type="entry name" value="SpoIIAA-like_sf"/>
</dbReference>
<dbReference type="InterPro" id="IPR021866">
    <property type="entry name" value="SpoIIAA-like"/>
</dbReference>
<evidence type="ECO:0000313" key="2">
    <source>
        <dbReference type="Proteomes" id="UP000325690"/>
    </source>
</evidence>
<dbReference type="RefSeq" id="WP_003887785.1">
    <property type="nucleotide sequence ID" value="NZ_ANBO01000002.1"/>
</dbReference>
<dbReference type="SUPFAM" id="SSF52091">
    <property type="entry name" value="SpoIIaa-like"/>
    <property type="match status" value="1"/>
</dbReference>
<protein>
    <recommendedName>
        <fullName evidence="3">STAS/SEC14 domain-containing protein</fullName>
    </recommendedName>
</protein>
<sequence length="122" mass="13600">MIEALADLPDGVTGIRVSGRVDAEQIRAFEPTMAELLAGDEIRFIEVIDHDYQGVSPGAVVEDLKMDFKVVLKRLPAFKKIAVVTDVEWMVHALHLMAWMVPGELKVFGLAELEQAKQWAAR</sequence>